<organism evidence="1">
    <name type="scientific">marine sediment metagenome</name>
    <dbReference type="NCBI Taxonomy" id="412755"/>
    <lineage>
        <taxon>unclassified sequences</taxon>
        <taxon>metagenomes</taxon>
        <taxon>ecological metagenomes</taxon>
    </lineage>
</organism>
<reference evidence="1" key="1">
    <citation type="journal article" date="2014" name="Front. Microbiol.">
        <title>High frequency of phylogenetically diverse reductive dehalogenase-homologous genes in deep subseafloor sedimentary metagenomes.</title>
        <authorList>
            <person name="Kawai M."/>
            <person name="Futagami T."/>
            <person name="Toyoda A."/>
            <person name="Takaki Y."/>
            <person name="Nishi S."/>
            <person name="Hori S."/>
            <person name="Arai W."/>
            <person name="Tsubouchi T."/>
            <person name="Morono Y."/>
            <person name="Uchiyama I."/>
            <person name="Ito T."/>
            <person name="Fujiyama A."/>
            <person name="Inagaki F."/>
            <person name="Takami H."/>
        </authorList>
    </citation>
    <scope>NUCLEOTIDE SEQUENCE</scope>
    <source>
        <strain evidence="1">Expedition CK06-06</strain>
    </source>
</reference>
<proteinExistence type="predicted"/>
<sequence>MKLQINKRYILLILLFIILLVIPFITEADEIKGEDR</sequence>
<gene>
    <name evidence="1" type="ORF">S06H3_59777</name>
</gene>
<accession>X1QB35</accession>
<feature type="non-terminal residue" evidence="1">
    <location>
        <position position="36"/>
    </location>
</feature>
<evidence type="ECO:0000313" key="1">
    <source>
        <dbReference type="EMBL" id="GAI51996.1"/>
    </source>
</evidence>
<dbReference type="AlphaFoldDB" id="X1QB35"/>
<name>X1QB35_9ZZZZ</name>
<comment type="caution">
    <text evidence="1">The sequence shown here is derived from an EMBL/GenBank/DDBJ whole genome shotgun (WGS) entry which is preliminary data.</text>
</comment>
<dbReference type="EMBL" id="BARV01038894">
    <property type="protein sequence ID" value="GAI51996.1"/>
    <property type="molecule type" value="Genomic_DNA"/>
</dbReference>
<protein>
    <submittedName>
        <fullName evidence="1">Uncharacterized protein</fullName>
    </submittedName>
</protein>